<feature type="compositionally biased region" description="Low complexity" evidence="1">
    <location>
        <begin position="124"/>
        <end position="146"/>
    </location>
</feature>
<feature type="compositionally biased region" description="Polar residues" evidence="1">
    <location>
        <begin position="393"/>
        <end position="421"/>
    </location>
</feature>
<proteinExistence type="predicted"/>
<evidence type="ECO:0000256" key="2">
    <source>
        <dbReference type="SAM" id="Phobius"/>
    </source>
</evidence>
<accession>A0A1Q9C5L6</accession>
<feature type="region of interest" description="Disordered" evidence="1">
    <location>
        <begin position="77"/>
        <end position="451"/>
    </location>
</feature>
<dbReference type="EMBL" id="LSRX01001645">
    <property type="protein sequence ID" value="OLP78211.1"/>
    <property type="molecule type" value="Genomic_DNA"/>
</dbReference>
<name>A0A1Q9C5L6_SYMMI</name>
<keyword evidence="2" id="KW-0812">Transmembrane</keyword>
<gene>
    <name evidence="3" type="ORF">AK812_SmicGene41640</name>
</gene>
<dbReference type="AlphaFoldDB" id="A0A1Q9C5L6"/>
<keyword evidence="4" id="KW-1185">Reference proteome</keyword>
<evidence type="ECO:0000313" key="3">
    <source>
        <dbReference type="EMBL" id="OLP78211.1"/>
    </source>
</evidence>
<feature type="transmembrane region" description="Helical" evidence="2">
    <location>
        <begin position="52"/>
        <end position="72"/>
    </location>
</feature>
<keyword evidence="2" id="KW-0472">Membrane</keyword>
<feature type="compositionally biased region" description="Polar residues" evidence="1">
    <location>
        <begin position="304"/>
        <end position="315"/>
    </location>
</feature>
<dbReference type="Proteomes" id="UP000186817">
    <property type="component" value="Unassembled WGS sequence"/>
</dbReference>
<comment type="caution">
    <text evidence="3">The sequence shown here is derived from an EMBL/GenBank/DDBJ whole genome shotgun (WGS) entry which is preliminary data.</text>
</comment>
<feature type="compositionally biased region" description="Low complexity" evidence="1">
    <location>
        <begin position="322"/>
        <end position="339"/>
    </location>
</feature>
<evidence type="ECO:0000256" key="1">
    <source>
        <dbReference type="SAM" id="MobiDB-lite"/>
    </source>
</evidence>
<dbReference type="OMA" id="PIGMSAN"/>
<evidence type="ECO:0000313" key="4">
    <source>
        <dbReference type="Proteomes" id="UP000186817"/>
    </source>
</evidence>
<feature type="compositionally biased region" description="Low complexity" evidence="1">
    <location>
        <begin position="84"/>
        <end position="96"/>
    </location>
</feature>
<reference evidence="3 4" key="1">
    <citation type="submission" date="2016-02" db="EMBL/GenBank/DDBJ databases">
        <title>Genome analysis of coral dinoflagellate symbionts highlights evolutionary adaptations to a symbiotic lifestyle.</title>
        <authorList>
            <person name="Aranda M."/>
            <person name="Li Y."/>
            <person name="Liew Y.J."/>
            <person name="Baumgarten S."/>
            <person name="Simakov O."/>
            <person name="Wilson M."/>
            <person name="Piel J."/>
            <person name="Ashoor H."/>
            <person name="Bougouffa S."/>
            <person name="Bajic V.B."/>
            <person name="Ryu T."/>
            <person name="Ravasi T."/>
            <person name="Bayer T."/>
            <person name="Micklem G."/>
            <person name="Kim H."/>
            <person name="Bhak J."/>
            <person name="Lajeunesse T.C."/>
            <person name="Voolstra C.R."/>
        </authorList>
    </citation>
    <scope>NUCLEOTIDE SEQUENCE [LARGE SCALE GENOMIC DNA]</scope>
    <source>
        <strain evidence="3 4">CCMP2467</strain>
    </source>
</reference>
<feature type="region of interest" description="Disordered" evidence="1">
    <location>
        <begin position="1"/>
        <end position="39"/>
    </location>
</feature>
<keyword evidence="2" id="KW-1133">Transmembrane helix</keyword>
<feature type="compositionally biased region" description="Low complexity" evidence="1">
    <location>
        <begin position="201"/>
        <end position="215"/>
    </location>
</feature>
<protein>
    <submittedName>
        <fullName evidence="3">Uncharacterized protein</fullName>
    </submittedName>
</protein>
<dbReference type="OrthoDB" id="443485at2759"/>
<sequence>MAPKPQPFGKHDDEDEETDLLRGRWPRNRPKPGKDVEDDLLPFGIKADCRTMAAAVACVLLVGIVLIKVTMFPGASEYERPVDTSRPPTRTTASPAMIDSLPPSLRGQPPIGMSANDLQTTSNPAGAFQQSGQSAAPGSADAALSGPGDGDGDADDGSGKGYGDDKDGDGPTGTVQPADSDASEGLGDEPSTPAAGQAQVGDSGASDGPGDGPSSTTEAVLPGAAEGGDDADGPGAEPATIAPGQQGAVQGGDASNGLVDEPSTTLAAGQQAVDGPGDEPSTTATDQQGAAEGDAVAGPGNEPSAGQQASGNGDSDNPDGEPSPTTPTTAAGQQASAQVGDGGALDSPGEEPSATLAGRQEAGDELSTTAAGQQMAGEQGGVPVGDGDAAVDTTVSSTELAGQQNGDDLSTTAPDQKTDGQQGAGGIEPAQQDSGQEPAQGELSTTAVDQQAAETTTAAALGIGQGVDIPLAKDAVATSSKLSRNCRVFAGRSGKSRLR</sequence>
<organism evidence="3 4">
    <name type="scientific">Symbiodinium microadriaticum</name>
    <name type="common">Dinoflagellate</name>
    <name type="synonym">Zooxanthella microadriatica</name>
    <dbReference type="NCBI Taxonomy" id="2951"/>
    <lineage>
        <taxon>Eukaryota</taxon>
        <taxon>Sar</taxon>
        <taxon>Alveolata</taxon>
        <taxon>Dinophyceae</taxon>
        <taxon>Suessiales</taxon>
        <taxon>Symbiodiniaceae</taxon>
        <taxon>Symbiodinium</taxon>
    </lineage>
</organism>